<gene>
    <name evidence="8" type="ORF">CFAM422_013226</name>
</gene>
<evidence type="ECO:0000256" key="4">
    <source>
        <dbReference type="ARBA" id="ARBA00023163"/>
    </source>
</evidence>
<feature type="domain" description="Zn(2)-C6 fungal-type" evidence="7">
    <location>
        <begin position="32"/>
        <end position="65"/>
    </location>
</feature>
<dbReference type="GO" id="GO:0006351">
    <property type="term" value="P:DNA-templated transcription"/>
    <property type="evidence" value="ECO:0007669"/>
    <property type="project" value="InterPro"/>
</dbReference>
<dbReference type="InterPro" id="IPR029058">
    <property type="entry name" value="AB_hydrolase_fold"/>
</dbReference>
<dbReference type="GO" id="GO:0003677">
    <property type="term" value="F:DNA binding"/>
    <property type="evidence" value="ECO:0007669"/>
    <property type="project" value="InterPro"/>
</dbReference>
<dbReference type="Pfam" id="PF07470">
    <property type="entry name" value="Glyco_hydro_88"/>
    <property type="match status" value="1"/>
</dbReference>
<keyword evidence="1" id="KW-0479">Metal-binding</keyword>
<evidence type="ECO:0000313" key="8">
    <source>
        <dbReference type="EMBL" id="KAF3055288.1"/>
    </source>
</evidence>
<proteinExistence type="predicted"/>
<dbReference type="InterPro" id="IPR000073">
    <property type="entry name" value="AB_hydrolase_1"/>
</dbReference>
<dbReference type="Pfam" id="PF00561">
    <property type="entry name" value="Abhydrolase_1"/>
    <property type="match status" value="1"/>
</dbReference>
<evidence type="ECO:0000256" key="1">
    <source>
        <dbReference type="ARBA" id="ARBA00022723"/>
    </source>
</evidence>
<feature type="compositionally biased region" description="Polar residues" evidence="6">
    <location>
        <begin position="1"/>
        <end position="10"/>
    </location>
</feature>
<dbReference type="InterPro" id="IPR012341">
    <property type="entry name" value="6hp_glycosidase-like_sf"/>
</dbReference>
<keyword evidence="9" id="KW-1185">Reference proteome</keyword>
<dbReference type="PANTHER" id="PTHR47840">
    <property type="entry name" value="ZN(II)2CYS6 TRANSCRIPTION FACTOR (EUROFUNG)-RELATED"/>
    <property type="match status" value="1"/>
</dbReference>
<dbReference type="InterPro" id="IPR010905">
    <property type="entry name" value="Glyco_hydro_88"/>
</dbReference>
<dbReference type="GO" id="GO:0000981">
    <property type="term" value="F:DNA-binding transcription factor activity, RNA polymerase II-specific"/>
    <property type="evidence" value="ECO:0007669"/>
    <property type="project" value="InterPro"/>
</dbReference>
<dbReference type="Gene3D" id="3.40.50.1820">
    <property type="entry name" value="alpha/beta hydrolase"/>
    <property type="match status" value="1"/>
</dbReference>
<evidence type="ECO:0000256" key="6">
    <source>
        <dbReference type="SAM" id="MobiDB-lite"/>
    </source>
</evidence>
<dbReference type="InterPro" id="IPR001138">
    <property type="entry name" value="Zn2Cys6_DnaBD"/>
</dbReference>
<dbReference type="SUPFAM" id="SSF48208">
    <property type="entry name" value="Six-hairpin glycosidases"/>
    <property type="match status" value="1"/>
</dbReference>
<dbReference type="InterPro" id="IPR036864">
    <property type="entry name" value="Zn2-C6_fun-type_DNA-bd_sf"/>
</dbReference>
<keyword evidence="3" id="KW-0805">Transcription regulation</keyword>
<evidence type="ECO:0000256" key="5">
    <source>
        <dbReference type="ARBA" id="ARBA00023242"/>
    </source>
</evidence>
<dbReference type="GO" id="GO:0008270">
    <property type="term" value="F:zinc ion binding"/>
    <property type="evidence" value="ECO:0007669"/>
    <property type="project" value="InterPro"/>
</dbReference>
<dbReference type="Gene3D" id="1.50.10.10">
    <property type="match status" value="1"/>
</dbReference>
<evidence type="ECO:0000259" key="7">
    <source>
        <dbReference type="PROSITE" id="PS50048"/>
    </source>
</evidence>
<keyword evidence="4" id="KW-0804">Transcription</keyword>
<dbReference type="PROSITE" id="PS50048">
    <property type="entry name" value="ZN2_CY6_FUNGAL_2"/>
    <property type="match status" value="1"/>
</dbReference>
<dbReference type="InterPro" id="IPR007219">
    <property type="entry name" value="XnlR_reg_dom"/>
</dbReference>
<dbReference type="PROSITE" id="PS00463">
    <property type="entry name" value="ZN2_CY6_FUNGAL_1"/>
    <property type="match status" value="1"/>
</dbReference>
<comment type="caution">
    <text evidence="8">The sequence shown here is derived from an EMBL/GenBank/DDBJ whole genome shotgun (WGS) entry which is preliminary data.</text>
</comment>
<reference evidence="8 9" key="1">
    <citation type="submission" date="2018-06" db="EMBL/GenBank/DDBJ databases">
        <title>Genome analysis of cellulolytic fungus Trichoderma lentiforme CFAM-422.</title>
        <authorList>
            <person name="Steindorff A.S."/>
            <person name="Formighieri E.F."/>
            <person name="Midorikawa G.E.O."/>
            <person name="Tamietti M.S."/>
            <person name="Ramos E.Z."/>
            <person name="Silva A.S."/>
            <person name="Bon E.P.S."/>
            <person name="Mendes T.D."/>
            <person name="Damaso M.C.T."/>
            <person name="Favaro L.C.L."/>
        </authorList>
    </citation>
    <scope>NUCLEOTIDE SEQUENCE [LARGE SCALE GENOMIC DNA]</scope>
    <source>
        <strain evidence="8 9">CFAM-422</strain>
    </source>
</reference>
<dbReference type="SMART" id="SM00906">
    <property type="entry name" value="Fungal_trans"/>
    <property type="match status" value="1"/>
</dbReference>
<name>A0A9P4X130_9HYPO</name>
<protein>
    <submittedName>
        <fullName evidence="8">Transcription factor gsfR1</fullName>
    </submittedName>
</protein>
<evidence type="ECO:0000313" key="9">
    <source>
        <dbReference type="Proteomes" id="UP000801864"/>
    </source>
</evidence>
<keyword evidence="2" id="KW-0378">Hydrolase</keyword>
<dbReference type="AlphaFoldDB" id="A0A9P4X130"/>
<dbReference type="Pfam" id="PF00172">
    <property type="entry name" value="Zn_clus"/>
    <property type="match status" value="1"/>
</dbReference>
<dbReference type="GO" id="GO:0016787">
    <property type="term" value="F:hydrolase activity"/>
    <property type="evidence" value="ECO:0007669"/>
    <property type="project" value="UniProtKB-KW"/>
</dbReference>
<evidence type="ECO:0000256" key="3">
    <source>
        <dbReference type="ARBA" id="ARBA00023015"/>
    </source>
</evidence>
<feature type="region of interest" description="Disordered" evidence="6">
    <location>
        <begin position="1"/>
        <end position="27"/>
    </location>
</feature>
<dbReference type="Proteomes" id="UP000801864">
    <property type="component" value="Unassembled WGS sequence"/>
</dbReference>
<dbReference type="CDD" id="cd12148">
    <property type="entry name" value="fungal_TF_MHR"/>
    <property type="match status" value="1"/>
</dbReference>
<dbReference type="SUPFAM" id="SSF53474">
    <property type="entry name" value="alpha/beta-Hydrolases"/>
    <property type="match status" value="1"/>
</dbReference>
<dbReference type="SUPFAM" id="SSF57701">
    <property type="entry name" value="Zn2/Cys6 DNA-binding domain"/>
    <property type="match status" value="1"/>
</dbReference>
<accession>A0A9P4X130</accession>
<dbReference type="SMART" id="SM00066">
    <property type="entry name" value="GAL4"/>
    <property type="match status" value="1"/>
</dbReference>
<keyword evidence="5" id="KW-0539">Nucleus</keyword>
<organism evidence="8 9">
    <name type="scientific">Trichoderma lentiforme</name>
    <dbReference type="NCBI Taxonomy" id="1567552"/>
    <lineage>
        <taxon>Eukaryota</taxon>
        <taxon>Fungi</taxon>
        <taxon>Dikarya</taxon>
        <taxon>Ascomycota</taxon>
        <taxon>Pezizomycotina</taxon>
        <taxon>Sordariomycetes</taxon>
        <taxon>Hypocreomycetidae</taxon>
        <taxon>Hypocreales</taxon>
        <taxon>Hypocreaceae</taxon>
        <taxon>Trichoderma</taxon>
    </lineage>
</organism>
<dbReference type="EMBL" id="QLNT01000039">
    <property type="protein sequence ID" value="KAF3055288.1"/>
    <property type="molecule type" value="Genomic_DNA"/>
</dbReference>
<evidence type="ECO:0000256" key="2">
    <source>
        <dbReference type="ARBA" id="ARBA00022801"/>
    </source>
</evidence>
<dbReference type="InterPro" id="IPR008928">
    <property type="entry name" value="6-hairpin_glycosidase_sf"/>
</dbReference>
<dbReference type="PANTHER" id="PTHR47840:SF1">
    <property type="entry name" value="ZN(II)2CYS6 TRANSCRIPTION FACTOR (EUROFUNG)"/>
    <property type="match status" value="1"/>
</dbReference>
<sequence>MSEQQNQRWPSSAAEDKQHPPKRRKIRKGTLSCWECKRRKTRCSYAAPSNKKCDGCRSRRTKCISQEFRDEADDRVDHEESPTVQLTRHSDNNASIQYQPDQERITLPALTNRLDEISGILLRKWPDQHDLDLILSIPVDISILFHGVIYKPYSTFYSKHMESPKEMLQLPPQGAKAHPVLIARRLLLLATYLQGIPPSSASKLDGLSSDYRAIMCCLVDVVSKLVTSNDELTNSLEGIECIMTESMYLNNSGNLRRAWMMNRRAMLTAQLLGLHTGTSGPVNITIEPKSRDRIDPDYMWFRIVLSDRALSLILGLPQGSSLDDSFASPNALESCMALERIERIQTVAAGLILRRNGAEASELSETYKIDKMLQDAAALMSPQWSVTIHNTTFVPENEAKIFEDSIRLMHQFTHHNLLLQLHLPFMLQPSSADGSNHDYSKMTASAASRTIISDFVAFHNSNPLPYYCRMIDFVVFIASVTLCIAHIDVRHQHQTSGDNNCVGRGSFTALDSLRHQRLRDRGLLDYILEIMEMKARTNHDIVAQKISAIIRPLLAAESDSDNGRYYLTTASRSVHQRTYSQKSQPQSLGETGETPNKLLIYIPHFGTINIEAHPEVTIGGDASILGNNTTSPSAGHEVLQDAVIEVDHIGPSDLDWQAVLSTYSNACFGSDDWCCQILLLIHTYGSNSKVASELSDRQPNMEMCVMKRASYQDLNIAYYTSGSGRKALVFIHGWSCSSVLWGGQGALSRQHRAIFIDLPGHGKSSAPQTEYSHEFFARAIKAVLENEDLTQCVLVAHSLGGPIATMLLRLYPSTVASIVYVDSFFINSENYLPEVDRKKLAERLQGDEYFEAKIEGFGTERTTAELSKAPAMHTGGGTSQSKPYSIWMAESVIARGQGLASPDGDSGQWLRIGFFQTALLEILSANGLNDMVEQRERVLDYLECGTRKAASLVLDAKRNVTFSLDRLSLGRGLSFQYERSKDELYKNALDALRESIDLQPRNHFDLSYLDGMYMLVPFILDYSGRRGIDEADNAVCEILQQINLLWKHCFHEPSGLFVHGYDSSQKYEWSHNKNGASPFVWGRSLAWLTLALLAALESPTMSKDSAKWEDLKSKFQYLIKKVVHCRDSKSNGWWQLMCSPDLPGNYIESSSSSIFVFAILRGSRLGFLESLLPDDNIEKAACEAYDAIVRKFVVKRDDGTLGFNGTVDVCSLNSPASYDYYLSRPIQQDSVLGTSAFVLASLERERYTGAALD</sequence>
<dbReference type="CDD" id="cd00067">
    <property type="entry name" value="GAL4"/>
    <property type="match status" value="1"/>
</dbReference>
<dbReference type="GO" id="GO:0005975">
    <property type="term" value="P:carbohydrate metabolic process"/>
    <property type="evidence" value="ECO:0007669"/>
    <property type="project" value="InterPro"/>
</dbReference>